<feature type="region of interest" description="Disordered" evidence="3">
    <location>
        <begin position="347"/>
        <end position="375"/>
    </location>
</feature>
<evidence type="ECO:0000313" key="5">
    <source>
        <dbReference type="Proteomes" id="UP000605427"/>
    </source>
</evidence>
<evidence type="ECO:0000256" key="3">
    <source>
        <dbReference type="SAM" id="MobiDB-lite"/>
    </source>
</evidence>
<comment type="similarity">
    <text evidence="1">Belongs to the TelA family.</text>
</comment>
<dbReference type="EMBL" id="BMDD01000002">
    <property type="protein sequence ID" value="GGH76241.1"/>
    <property type="molecule type" value="Genomic_DNA"/>
</dbReference>
<dbReference type="RefSeq" id="WP_172242503.1">
    <property type="nucleotide sequence ID" value="NZ_BMDD01000002.1"/>
</dbReference>
<evidence type="ECO:0000313" key="4">
    <source>
        <dbReference type="EMBL" id="GGH76241.1"/>
    </source>
</evidence>
<keyword evidence="2" id="KW-0175">Coiled coil</keyword>
<organism evidence="4 5">
    <name type="scientific">Saccharibacillus endophyticus</name>
    <dbReference type="NCBI Taxonomy" id="2060666"/>
    <lineage>
        <taxon>Bacteria</taxon>
        <taxon>Bacillati</taxon>
        <taxon>Bacillota</taxon>
        <taxon>Bacilli</taxon>
        <taxon>Bacillales</taxon>
        <taxon>Paenibacillaceae</taxon>
        <taxon>Saccharibacillus</taxon>
    </lineage>
</organism>
<gene>
    <name evidence="4" type="ORF">GCM10007362_18190</name>
</gene>
<evidence type="ECO:0000256" key="1">
    <source>
        <dbReference type="ARBA" id="ARBA00005541"/>
    </source>
</evidence>
<sequence length="375" mass="42423">MSMNLAVDLKKDDAAKVEQEAKQVIQKVANTDNLQLDELMDQIGRMGQRTMEKAGQSLEMLQRPVNDMVSGKRSEVGGNILRLRTEIDSLSKSKQLGFFDKIMRKTPLKNYIYKYQSVKTNVDAIVVSLRNGKDTLEENMAYMRNLKRTSIEEVYNLQMRIAMGNRLKTLFEEEIAKPENANRKTTLERGLRKVVTRIQSFTEMIMLYQQAIAGTDIINDNNDKLIDSVDATIDKTQHLITVSAMIAMALQDQMETIEAVNTANQTLQNMFEENSRMLKETTQKTNELLGKPAMQLEAVERAMGDLFTAMDLYEQSNRTIIKSATEQTGRMTEINKKMNDRLGLMQSGGSAGPERVTAGQQSEAQRLQSISNLLD</sequence>
<dbReference type="PANTHER" id="PTHR38432">
    <property type="entry name" value="TELA-LIKE PROTEIN SAOUHSC_01408"/>
    <property type="match status" value="1"/>
</dbReference>
<feature type="coiled-coil region" evidence="2">
    <location>
        <begin position="7"/>
        <end position="34"/>
    </location>
</feature>
<feature type="compositionally biased region" description="Polar residues" evidence="3">
    <location>
        <begin position="358"/>
        <end position="375"/>
    </location>
</feature>
<keyword evidence="5" id="KW-1185">Reference proteome</keyword>
<dbReference type="InterPro" id="IPR008863">
    <property type="entry name" value="Toxic_anion-R_TelA"/>
</dbReference>
<evidence type="ECO:0000256" key="2">
    <source>
        <dbReference type="SAM" id="Coils"/>
    </source>
</evidence>
<dbReference type="Proteomes" id="UP000605427">
    <property type="component" value="Unassembled WGS sequence"/>
</dbReference>
<name>A0ABQ1ZTG1_9BACL</name>
<evidence type="ECO:0008006" key="6">
    <source>
        <dbReference type="Google" id="ProtNLM"/>
    </source>
</evidence>
<protein>
    <recommendedName>
        <fullName evidence="6">Tellurium resistance protein</fullName>
    </recommendedName>
</protein>
<accession>A0ABQ1ZTG1</accession>
<proteinExistence type="inferred from homology"/>
<reference evidence="5" key="1">
    <citation type="journal article" date="2019" name="Int. J. Syst. Evol. Microbiol.">
        <title>The Global Catalogue of Microorganisms (GCM) 10K type strain sequencing project: providing services to taxonomists for standard genome sequencing and annotation.</title>
        <authorList>
            <consortium name="The Broad Institute Genomics Platform"/>
            <consortium name="The Broad Institute Genome Sequencing Center for Infectious Disease"/>
            <person name="Wu L."/>
            <person name="Ma J."/>
        </authorList>
    </citation>
    <scope>NUCLEOTIDE SEQUENCE [LARGE SCALE GENOMIC DNA]</scope>
    <source>
        <strain evidence="5">CCM 8702</strain>
    </source>
</reference>
<dbReference type="Pfam" id="PF05816">
    <property type="entry name" value="TelA"/>
    <property type="match status" value="1"/>
</dbReference>
<dbReference type="PANTHER" id="PTHR38432:SF1">
    <property type="entry name" value="TELA-LIKE PROTEIN SAOUHSC_01408"/>
    <property type="match status" value="1"/>
</dbReference>
<comment type="caution">
    <text evidence="4">The sequence shown here is derived from an EMBL/GenBank/DDBJ whole genome shotgun (WGS) entry which is preliminary data.</text>
</comment>